<dbReference type="Proteomes" id="UP001050691">
    <property type="component" value="Unassembled WGS sequence"/>
</dbReference>
<dbReference type="SUPFAM" id="SSF48334">
    <property type="entry name" value="DNA repair protein MutS, domain III"/>
    <property type="match status" value="1"/>
</dbReference>
<evidence type="ECO:0000313" key="13">
    <source>
        <dbReference type="EMBL" id="GJJ11973.1"/>
    </source>
</evidence>
<dbReference type="AlphaFoldDB" id="A0AAV5AEM8"/>
<dbReference type="GO" id="GO:0006298">
    <property type="term" value="P:mismatch repair"/>
    <property type="evidence" value="ECO:0007669"/>
    <property type="project" value="InterPro"/>
</dbReference>
<evidence type="ECO:0000256" key="10">
    <source>
        <dbReference type="SAM" id="MobiDB-lite"/>
    </source>
</evidence>
<dbReference type="InterPro" id="IPR007696">
    <property type="entry name" value="DNA_mismatch_repair_MutS_core"/>
</dbReference>
<dbReference type="Gene3D" id="3.40.1170.10">
    <property type="entry name" value="DNA repair protein MutS, domain I"/>
    <property type="match status" value="1"/>
</dbReference>
<evidence type="ECO:0000256" key="1">
    <source>
        <dbReference type="ARBA" id="ARBA00004123"/>
    </source>
</evidence>
<dbReference type="PANTHER" id="PTHR11361:SF122">
    <property type="entry name" value="DNA MISMATCH REPAIR PROTEIN MSH3"/>
    <property type="match status" value="1"/>
</dbReference>
<evidence type="ECO:0000256" key="6">
    <source>
        <dbReference type="ARBA" id="ARBA00023125"/>
    </source>
</evidence>
<sequence length="1012" mass="113702">MSTSQQTISSYFSAKKRKSQPSDLSKANDSDERHIKRLKASEENNPSLEHWAYTSKGSSANVTSLNREVTDANFSKTPKTRSHVHTEKTPSIREKLLRRNPSESQLKDVELDEIDEVELETPEIAKKSGRSRTTKNKAPLGPRDIPCTPLEEVVIRLKRKYPDIVLLIQVGYNFFGEDAKTAGKVLGFYFGWDRNFLRTSCPVNNLKANIGVVTQVETAALKKAGENRNTLFDRELTQLYTPSTFVDASDVIDDFGHAAPSLVVVVENTRGDKPSDRKIPIGILSIIPSTGDVLTELETRLAHIRPAELLLPPSLSASTEKMLRHFETHGHIGRIRVERLKKSLDYSTAFRYMSEKYEKDAGELPPSITDLPELVIIALALAMKHLTSFQLTEALLQPAFFNTFSSRAHMLLNSRTIKNLEIFQNQTDFTEAASLFAILNRTVTPFGKRLLKDWLGRPLVDRASLEQRINAVEELREGETHLLALLRGAIKALPDLAKGLANIQYGRCMPKELLSFLTALKRVGLTFKEFQNVDDVPCKTALWREIIFPIPKITDPVEELLGAMKMQAARDNNKIGLWMDSEQYPGIEDADFAILHVENDLANELKKIRKLLKSPSLGYVSVLNDEFLIEIPKTNAKDIPANWIRMGSTKNVLRYHTPEIIRFLEERERHKETRLAEAEKAYKAFLHNISEKYYALFRDVVNKLATADCLMSLAIVSLDNDFCKPEFVEGNLISIKEGCHPIIAHVRTEPFVPNSIDLGGESARNLVISGPNMGGKSSVVKLVALLVLMAQIGSYVPAKSMRLTIHDAILTRMGASDDLAAGRSTFMVELSETKEIIGTATENSLVILDELGVGTSTFDGMAIAGAVLEHLCQEIRCKTLFITHYPSLALELEARYPDIIANKHMGYIEDIRIDGRREIRLLYRLVDGVCKASFGIECARLAGLPNSILEEATEKAANMQQVLNKRAERVRIRTSMKLLHKIITSEDDDQEESMKEFKFNWKLLKLLDRLAN</sequence>
<accession>A0AAV5AEM8</accession>
<dbReference type="InterPro" id="IPR036678">
    <property type="entry name" value="MutS_con_dom_sf"/>
</dbReference>
<evidence type="ECO:0000256" key="7">
    <source>
        <dbReference type="ARBA" id="ARBA00023204"/>
    </source>
</evidence>
<dbReference type="InterPro" id="IPR007695">
    <property type="entry name" value="DNA_mismatch_repair_MutS-lik_N"/>
</dbReference>
<dbReference type="SUPFAM" id="SSF52540">
    <property type="entry name" value="P-loop containing nucleoside triphosphate hydrolases"/>
    <property type="match status" value="1"/>
</dbReference>
<feature type="compositionally biased region" description="Polar residues" evidence="10">
    <location>
        <begin position="1"/>
        <end position="12"/>
    </location>
</feature>
<dbReference type="Pfam" id="PF05190">
    <property type="entry name" value="MutS_IV"/>
    <property type="match status" value="1"/>
</dbReference>
<gene>
    <name evidence="13" type="ORF">Clacol_006211</name>
</gene>
<dbReference type="SMART" id="SM00534">
    <property type="entry name" value="MUTSac"/>
    <property type="match status" value="1"/>
</dbReference>
<feature type="compositionally biased region" description="Basic and acidic residues" evidence="10">
    <location>
        <begin position="26"/>
        <end position="42"/>
    </location>
</feature>
<dbReference type="SUPFAM" id="SSF55271">
    <property type="entry name" value="DNA repair protein MutS, domain I"/>
    <property type="match status" value="1"/>
</dbReference>
<feature type="compositionally biased region" description="Polar residues" evidence="10">
    <location>
        <begin position="55"/>
        <end position="77"/>
    </location>
</feature>
<dbReference type="InterPro" id="IPR007861">
    <property type="entry name" value="DNA_mismatch_repair_MutS_clamp"/>
</dbReference>
<protein>
    <recommendedName>
        <fullName evidence="9">MutS protein homolog 3</fullName>
    </recommendedName>
</protein>
<evidence type="ECO:0000256" key="8">
    <source>
        <dbReference type="ARBA" id="ARBA00023242"/>
    </source>
</evidence>
<keyword evidence="5" id="KW-0067">ATP-binding</keyword>
<feature type="domain" description="DNA mismatch repair protein MutS core" evidence="11">
    <location>
        <begin position="430"/>
        <end position="746"/>
    </location>
</feature>
<dbReference type="Gene3D" id="3.30.420.110">
    <property type="entry name" value="MutS, connector domain"/>
    <property type="match status" value="1"/>
</dbReference>
<evidence type="ECO:0000256" key="3">
    <source>
        <dbReference type="ARBA" id="ARBA00022741"/>
    </source>
</evidence>
<dbReference type="GO" id="GO:0005634">
    <property type="term" value="C:nucleus"/>
    <property type="evidence" value="ECO:0007669"/>
    <property type="project" value="UniProtKB-SubCell"/>
</dbReference>
<dbReference type="SUPFAM" id="SSF53150">
    <property type="entry name" value="DNA repair protein MutS, domain II"/>
    <property type="match status" value="1"/>
</dbReference>
<dbReference type="InterPro" id="IPR000432">
    <property type="entry name" value="DNA_mismatch_repair_MutS_C"/>
</dbReference>
<comment type="subcellular location">
    <subcellularLocation>
        <location evidence="1">Nucleus</location>
    </subcellularLocation>
</comment>
<feature type="region of interest" description="Disordered" evidence="10">
    <location>
        <begin position="1"/>
        <end position="91"/>
    </location>
</feature>
<evidence type="ECO:0000259" key="11">
    <source>
        <dbReference type="SMART" id="SM00533"/>
    </source>
</evidence>
<name>A0AAV5AEM8_9AGAM</name>
<evidence type="ECO:0000256" key="9">
    <source>
        <dbReference type="ARBA" id="ARBA00029792"/>
    </source>
</evidence>
<dbReference type="Gene3D" id="3.40.50.300">
    <property type="entry name" value="P-loop containing nucleotide triphosphate hydrolases"/>
    <property type="match status" value="1"/>
</dbReference>
<dbReference type="GO" id="GO:0140664">
    <property type="term" value="F:ATP-dependent DNA damage sensor activity"/>
    <property type="evidence" value="ECO:0007669"/>
    <property type="project" value="InterPro"/>
</dbReference>
<keyword evidence="3" id="KW-0547">Nucleotide-binding</keyword>
<dbReference type="GO" id="GO:0005524">
    <property type="term" value="F:ATP binding"/>
    <property type="evidence" value="ECO:0007669"/>
    <property type="project" value="UniProtKB-KW"/>
</dbReference>
<keyword evidence="14" id="KW-1185">Reference proteome</keyword>
<dbReference type="Pfam" id="PF01624">
    <property type="entry name" value="MutS_I"/>
    <property type="match status" value="1"/>
</dbReference>
<keyword evidence="8" id="KW-0539">Nucleus</keyword>
<dbReference type="PANTHER" id="PTHR11361">
    <property type="entry name" value="DNA MISMATCH REPAIR PROTEIN MUTS FAMILY MEMBER"/>
    <property type="match status" value="1"/>
</dbReference>
<organism evidence="13 14">
    <name type="scientific">Clathrus columnatus</name>
    <dbReference type="NCBI Taxonomy" id="1419009"/>
    <lineage>
        <taxon>Eukaryota</taxon>
        <taxon>Fungi</taxon>
        <taxon>Dikarya</taxon>
        <taxon>Basidiomycota</taxon>
        <taxon>Agaricomycotina</taxon>
        <taxon>Agaricomycetes</taxon>
        <taxon>Phallomycetidae</taxon>
        <taxon>Phallales</taxon>
        <taxon>Clathraceae</taxon>
        <taxon>Clathrus</taxon>
    </lineage>
</organism>
<evidence type="ECO:0000256" key="4">
    <source>
        <dbReference type="ARBA" id="ARBA00022763"/>
    </source>
</evidence>
<evidence type="ECO:0000313" key="14">
    <source>
        <dbReference type="Proteomes" id="UP001050691"/>
    </source>
</evidence>
<evidence type="ECO:0000259" key="12">
    <source>
        <dbReference type="SMART" id="SM00534"/>
    </source>
</evidence>
<dbReference type="InterPro" id="IPR027417">
    <property type="entry name" value="P-loop_NTPase"/>
</dbReference>
<feature type="region of interest" description="Disordered" evidence="10">
    <location>
        <begin position="122"/>
        <end position="143"/>
    </location>
</feature>
<proteinExistence type="inferred from homology"/>
<keyword evidence="7" id="KW-0234">DNA repair</keyword>
<dbReference type="Pfam" id="PF00488">
    <property type="entry name" value="MutS_V"/>
    <property type="match status" value="1"/>
</dbReference>
<keyword evidence="4" id="KW-0227">DNA damage</keyword>
<dbReference type="Gene3D" id="1.10.1420.10">
    <property type="match status" value="2"/>
</dbReference>
<dbReference type="EMBL" id="BPWL01000007">
    <property type="protein sequence ID" value="GJJ11973.1"/>
    <property type="molecule type" value="Genomic_DNA"/>
</dbReference>
<comment type="caution">
    <text evidence="13">The sequence shown here is derived from an EMBL/GenBank/DDBJ whole genome shotgun (WGS) entry which is preliminary data.</text>
</comment>
<evidence type="ECO:0000256" key="5">
    <source>
        <dbReference type="ARBA" id="ARBA00022840"/>
    </source>
</evidence>
<dbReference type="Pfam" id="PF05192">
    <property type="entry name" value="MutS_III"/>
    <property type="match status" value="1"/>
</dbReference>
<feature type="domain" description="DNA mismatch repair proteins mutS family" evidence="12">
    <location>
        <begin position="763"/>
        <end position="957"/>
    </location>
</feature>
<dbReference type="GO" id="GO:0006312">
    <property type="term" value="P:mitotic recombination"/>
    <property type="evidence" value="ECO:0007669"/>
    <property type="project" value="TreeGrafter"/>
</dbReference>
<dbReference type="GO" id="GO:0030983">
    <property type="term" value="F:mismatched DNA binding"/>
    <property type="evidence" value="ECO:0007669"/>
    <property type="project" value="InterPro"/>
</dbReference>
<dbReference type="FunFam" id="1.10.1420.10:FF:000004">
    <property type="entry name" value="DNA mismatch repair protein Msh3"/>
    <property type="match status" value="1"/>
</dbReference>
<dbReference type="SMART" id="SM00533">
    <property type="entry name" value="MUTSd"/>
    <property type="match status" value="1"/>
</dbReference>
<dbReference type="InterPro" id="IPR045076">
    <property type="entry name" value="MutS"/>
</dbReference>
<comment type="similarity">
    <text evidence="2">Belongs to the DNA mismatch repair MutS family. MSH3 subfamily.</text>
</comment>
<dbReference type="InterPro" id="IPR036187">
    <property type="entry name" value="DNA_mismatch_repair_MutS_sf"/>
</dbReference>
<keyword evidence="6" id="KW-0238">DNA-binding</keyword>
<evidence type="ECO:0000256" key="2">
    <source>
        <dbReference type="ARBA" id="ARBA00007094"/>
    </source>
</evidence>
<dbReference type="InterPro" id="IPR016151">
    <property type="entry name" value="DNA_mismatch_repair_MutS_N"/>
</dbReference>
<reference evidence="13" key="1">
    <citation type="submission" date="2021-10" db="EMBL/GenBank/DDBJ databases">
        <title>De novo Genome Assembly of Clathrus columnatus (Basidiomycota, Fungi) Using Illumina and Nanopore Sequence Data.</title>
        <authorList>
            <person name="Ogiso-Tanaka E."/>
            <person name="Itagaki H."/>
            <person name="Hosoya T."/>
            <person name="Hosaka K."/>
        </authorList>
    </citation>
    <scope>NUCLEOTIDE SEQUENCE</scope>
    <source>
        <strain evidence="13">MO-923</strain>
    </source>
</reference>